<feature type="chain" id="PRO_5024931149" description="Secreted protein" evidence="1">
    <location>
        <begin position="23"/>
        <end position="82"/>
    </location>
</feature>
<dbReference type="Proteomes" id="UP000325780">
    <property type="component" value="Unassembled WGS sequence"/>
</dbReference>
<evidence type="ECO:0000313" key="3">
    <source>
        <dbReference type="Proteomes" id="UP000325780"/>
    </source>
</evidence>
<name>A0A5N6TKZ1_ASPAV</name>
<dbReference type="EMBL" id="ML742231">
    <property type="protein sequence ID" value="KAE8146995.1"/>
    <property type="molecule type" value="Genomic_DNA"/>
</dbReference>
<evidence type="ECO:0000256" key="1">
    <source>
        <dbReference type="SAM" id="SignalP"/>
    </source>
</evidence>
<dbReference type="AlphaFoldDB" id="A0A5N6TKZ1"/>
<gene>
    <name evidence="2" type="ORF">BDV25DRAFT_161311</name>
</gene>
<protein>
    <recommendedName>
        <fullName evidence="4">Secreted protein</fullName>
    </recommendedName>
</protein>
<proteinExistence type="predicted"/>
<accession>A0A5N6TKZ1</accession>
<evidence type="ECO:0000313" key="2">
    <source>
        <dbReference type="EMBL" id="KAE8146995.1"/>
    </source>
</evidence>
<keyword evidence="3" id="KW-1185">Reference proteome</keyword>
<feature type="signal peptide" evidence="1">
    <location>
        <begin position="1"/>
        <end position="22"/>
    </location>
</feature>
<reference evidence="2 3" key="1">
    <citation type="submission" date="2019-04" db="EMBL/GenBank/DDBJ databases">
        <title>Friends and foes A comparative genomics study of 23 Aspergillus species from section Flavi.</title>
        <authorList>
            <consortium name="DOE Joint Genome Institute"/>
            <person name="Kjaerbolling I."/>
            <person name="Vesth T."/>
            <person name="Frisvad J.C."/>
            <person name="Nybo J.L."/>
            <person name="Theobald S."/>
            <person name="Kildgaard S."/>
            <person name="Isbrandt T."/>
            <person name="Kuo A."/>
            <person name="Sato A."/>
            <person name="Lyhne E.K."/>
            <person name="Kogle M.E."/>
            <person name="Wiebenga A."/>
            <person name="Kun R.S."/>
            <person name="Lubbers R.J."/>
            <person name="Makela M.R."/>
            <person name="Barry K."/>
            <person name="Chovatia M."/>
            <person name="Clum A."/>
            <person name="Daum C."/>
            <person name="Haridas S."/>
            <person name="He G."/>
            <person name="LaButti K."/>
            <person name="Lipzen A."/>
            <person name="Mondo S."/>
            <person name="Riley R."/>
            <person name="Salamov A."/>
            <person name="Simmons B.A."/>
            <person name="Magnuson J.K."/>
            <person name="Henrissat B."/>
            <person name="Mortensen U.H."/>
            <person name="Larsen T.O."/>
            <person name="Devries R.P."/>
            <person name="Grigoriev I.V."/>
            <person name="Machida M."/>
            <person name="Baker S.E."/>
            <person name="Andersen M.R."/>
        </authorList>
    </citation>
    <scope>NUCLEOTIDE SEQUENCE [LARGE SCALE GENOMIC DNA]</scope>
    <source>
        <strain evidence="2 3">IBT 18842</strain>
    </source>
</reference>
<sequence length="82" mass="9563">MQWRKHPHTIKTFAPLLALLWAQLTLEPLLSDQQRHIYARRSQTDYRHPRENPHIVAIVLGRPRHPCMSVFLVLSASAMMSP</sequence>
<keyword evidence="1" id="KW-0732">Signal</keyword>
<organism evidence="2 3">
    <name type="scientific">Aspergillus avenaceus</name>
    <dbReference type="NCBI Taxonomy" id="36643"/>
    <lineage>
        <taxon>Eukaryota</taxon>
        <taxon>Fungi</taxon>
        <taxon>Dikarya</taxon>
        <taxon>Ascomycota</taxon>
        <taxon>Pezizomycotina</taxon>
        <taxon>Eurotiomycetes</taxon>
        <taxon>Eurotiomycetidae</taxon>
        <taxon>Eurotiales</taxon>
        <taxon>Aspergillaceae</taxon>
        <taxon>Aspergillus</taxon>
        <taxon>Aspergillus subgen. Circumdati</taxon>
    </lineage>
</organism>
<evidence type="ECO:0008006" key="4">
    <source>
        <dbReference type="Google" id="ProtNLM"/>
    </source>
</evidence>